<sequence>MSSSHIIVVARNHVTGAVELPLGDTTLYGGGSLVEDPRGIGSEDSVLEHCRKLYTEDWVLSLYRPYGGQYSGAKPSPPTST</sequence>
<organism evidence="1 2">
    <name type="scientific">Devosia neptuniae</name>
    <dbReference type="NCBI Taxonomy" id="191302"/>
    <lineage>
        <taxon>Bacteria</taxon>
        <taxon>Pseudomonadati</taxon>
        <taxon>Pseudomonadota</taxon>
        <taxon>Alphaproteobacteria</taxon>
        <taxon>Hyphomicrobiales</taxon>
        <taxon>Devosiaceae</taxon>
        <taxon>Devosia</taxon>
    </lineage>
</organism>
<proteinExistence type="predicted"/>
<reference evidence="1 2" key="1">
    <citation type="submission" date="2022-09" db="EMBL/GenBank/DDBJ databases">
        <title>Interaction between co-microsymbionts with complementary sets of symbiotic genes in legume-rhizobium systems.</title>
        <authorList>
            <person name="Safronova V."/>
            <person name="Sazanova A."/>
            <person name="Afonin A."/>
            <person name="Chirak E."/>
        </authorList>
    </citation>
    <scope>NUCLEOTIDE SEQUENCE [LARGE SCALE GENOMIC DNA]</scope>
    <source>
        <strain evidence="1 2">A18/4-1</strain>
    </source>
</reference>
<gene>
    <name evidence="1" type="ORF">N8A98_06640</name>
</gene>
<accession>A0ABY6CLF4</accession>
<evidence type="ECO:0000313" key="2">
    <source>
        <dbReference type="Proteomes" id="UP001061862"/>
    </source>
</evidence>
<protein>
    <submittedName>
        <fullName evidence="1">Uncharacterized protein</fullName>
    </submittedName>
</protein>
<keyword evidence="2" id="KW-1185">Reference proteome</keyword>
<dbReference type="EMBL" id="CP104965">
    <property type="protein sequence ID" value="UXN70858.1"/>
    <property type="molecule type" value="Genomic_DNA"/>
</dbReference>
<name>A0ABY6CLF4_9HYPH</name>
<dbReference type="Proteomes" id="UP001061862">
    <property type="component" value="Chromosome"/>
</dbReference>
<evidence type="ECO:0000313" key="1">
    <source>
        <dbReference type="EMBL" id="UXN70858.1"/>
    </source>
</evidence>
<dbReference type="RefSeq" id="WP_262170120.1">
    <property type="nucleotide sequence ID" value="NZ_CP104965.1"/>
</dbReference>